<dbReference type="Proteomes" id="UP000501690">
    <property type="component" value="Linkage Group LG3"/>
</dbReference>
<accession>A0A4D6LDM6</accession>
<organism evidence="1 2">
    <name type="scientific">Vigna unguiculata</name>
    <name type="common">Cowpea</name>
    <dbReference type="NCBI Taxonomy" id="3917"/>
    <lineage>
        <taxon>Eukaryota</taxon>
        <taxon>Viridiplantae</taxon>
        <taxon>Streptophyta</taxon>
        <taxon>Embryophyta</taxon>
        <taxon>Tracheophyta</taxon>
        <taxon>Spermatophyta</taxon>
        <taxon>Magnoliopsida</taxon>
        <taxon>eudicotyledons</taxon>
        <taxon>Gunneridae</taxon>
        <taxon>Pentapetalae</taxon>
        <taxon>rosids</taxon>
        <taxon>fabids</taxon>
        <taxon>Fabales</taxon>
        <taxon>Fabaceae</taxon>
        <taxon>Papilionoideae</taxon>
        <taxon>50 kb inversion clade</taxon>
        <taxon>NPAAA clade</taxon>
        <taxon>indigoferoid/millettioid clade</taxon>
        <taxon>Phaseoleae</taxon>
        <taxon>Vigna</taxon>
    </lineage>
</organism>
<dbReference type="EMBL" id="CP039347">
    <property type="protein sequence ID" value="QCD86600.1"/>
    <property type="molecule type" value="Genomic_DNA"/>
</dbReference>
<evidence type="ECO:0000313" key="1">
    <source>
        <dbReference type="EMBL" id="QCD86600.1"/>
    </source>
</evidence>
<evidence type="ECO:0000313" key="2">
    <source>
        <dbReference type="Proteomes" id="UP000501690"/>
    </source>
</evidence>
<dbReference type="AlphaFoldDB" id="A0A4D6LDM6"/>
<name>A0A4D6LDM6_VIGUN</name>
<reference evidence="1 2" key="1">
    <citation type="submission" date="2019-04" db="EMBL/GenBank/DDBJ databases">
        <title>An improved genome assembly and genetic linkage map for asparagus bean, Vigna unguiculata ssp. sesquipedialis.</title>
        <authorList>
            <person name="Xia Q."/>
            <person name="Zhang R."/>
            <person name="Dong Y."/>
        </authorList>
    </citation>
    <scope>NUCLEOTIDE SEQUENCE [LARGE SCALE GENOMIC DNA]</scope>
    <source>
        <tissue evidence="1">Leaf</tissue>
    </source>
</reference>
<gene>
    <name evidence="1" type="ORF">DEO72_LG3g1124</name>
</gene>
<proteinExistence type="predicted"/>
<keyword evidence="2" id="KW-1185">Reference proteome</keyword>
<protein>
    <submittedName>
        <fullName evidence="1">Uncharacterized protein</fullName>
    </submittedName>
</protein>
<sequence length="79" mass="8766">MDLEVRSGRWCSAWRRSSTRQAIAREQRGSGAGGTWRRWRLAEGKVPLGDSGGNSEPLEHVRLAVGTVPPGDDCWVWGF</sequence>